<feature type="compositionally biased region" description="Polar residues" evidence="1">
    <location>
        <begin position="592"/>
        <end position="608"/>
    </location>
</feature>
<evidence type="ECO:0008006" key="4">
    <source>
        <dbReference type="Google" id="ProtNLM"/>
    </source>
</evidence>
<feature type="compositionally biased region" description="Low complexity" evidence="1">
    <location>
        <begin position="279"/>
        <end position="292"/>
    </location>
</feature>
<feature type="compositionally biased region" description="Low complexity" evidence="1">
    <location>
        <begin position="831"/>
        <end position="844"/>
    </location>
</feature>
<dbReference type="STRING" id="1569628.A0A316URT9"/>
<reference evidence="2 3" key="1">
    <citation type="journal article" date="2018" name="Mol. Biol. Evol.">
        <title>Broad Genomic Sampling Reveals a Smut Pathogenic Ancestry of the Fungal Clade Ustilaginomycotina.</title>
        <authorList>
            <person name="Kijpornyongpan T."/>
            <person name="Mondo S.J."/>
            <person name="Barry K."/>
            <person name="Sandor L."/>
            <person name="Lee J."/>
            <person name="Lipzen A."/>
            <person name="Pangilinan J."/>
            <person name="LaButti K."/>
            <person name="Hainaut M."/>
            <person name="Henrissat B."/>
            <person name="Grigoriev I.V."/>
            <person name="Spatafora J.W."/>
            <person name="Aime M.C."/>
        </authorList>
    </citation>
    <scope>NUCLEOTIDE SEQUENCE [LARGE SCALE GENOMIC DNA]</scope>
    <source>
        <strain evidence="2 3">MCA 5214</strain>
    </source>
</reference>
<protein>
    <recommendedName>
        <fullName evidence="4">SH3 domain-containing protein</fullName>
    </recommendedName>
</protein>
<dbReference type="AlphaFoldDB" id="A0A316URT9"/>
<keyword evidence="3" id="KW-1185">Reference proteome</keyword>
<feature type="compositionally biased region" description="Polar residues" evidence="1">
    <location>
        <begin position="727"/>
        <end position="751"/>
    </location>
</feature>
<feature type="compositionally biased region" description="Polar residues" evidence="1">
    <location>
        <begin position="893"/>
        <end position="906"/>
    </location>
</feature>
<accession>A0A316URT9</accession>
<name>A0A316URT9_9BASI</name>
<feature type="compositionally biased region" description="Basic and acidic residues" evidence="1">
    <location>
        <begin position="703"/>
        <end position="714"/>
    </location>
</feature>
<dbReference type="EMBL" id="KZ819666">
    <property type="protein sequence ID" value="PWN28006.1"/>
    <property type="molecule type" value="Genomic_DNA"/>
</dbReference>
<dbReference type="Gene3D" id="3.40.30.10">
    <property type="entry name" value="Glutaredoxin"/>
    <property type="match status" value="1"/>
</dbReference>
<feature type="region of interest" description="Disordered" evidence="1">
    <location>
        <begin position="665"/>
        <end position="947"/>
    </location>
</feature>
<dbReference type="SUPFAM" id="SSF52833">
    <property type="entry name" value="Thioredoxin-like"/>
    <property type="match status" value="1"/>
</dbReference>
<evidence type="ECO:0000313" key="2">
    <source>
        <dbReference type="EMBL" id="PWN28006.1"/>
    </source>
</evidence>
<gene>
    <name evidence="2" type="ORF">BDZ90DRAFT_231773</name>
</gene>
<feature type="compositionally biased region" description="Acidic residues" evidence="1">
    <location>
        <begin position="917"/>
        <end position="938"/>
    </location>
</feature>
<feature type="compositionally biased region" description="Low complexity" evidence="1">
    <location>
        <begin position="244"/>
        <end position="263"/>
    </location>
</feature>
<feature type="compositionally biased region" description="Basic and acidic residues" evidence="1">
    <location>
        <begin position="382"/>
        <end position="421"/>
    </location>
</feature>
<feature type="region of interest" description="Disordered" evidence="1">
    <location>
        <begin position="102"/>
        <end position="150"/>
    </location>
</feature>
<feature type="compositionally biased region" description="Polar residues" evidence="1">
    <location>
        <begin position="575"/>
        <end position="584"/>
    </location>
</feature>
<dbReference type="Pfam" id="PF04908">
    <property type="entry name" value="SH3BGR"/>
    <property type="match status" value="1"/>
</dbReference>
<dbReference type="RefSeq" id="XP_025362618.1">
    <property type="nucleotide sequence ID" value="XM_025505991.1"/>
</dbReference>
<evidence type="ECO:0000313" key="3">
    <source>
        <dbReference type="Proteomes" id="UP000245884"/>
    </source>
</evidence>
<organism evidence="2 3">
    <name type="scientific">Jaminaea rosea</name>
    <dbReference type="NCBI Taxonomy" id="1569628"/>
    <lineage>
        <taxon>Eukaryota</taxon>
        <taxon>Fungi</taxon>
        <taxon>Dikarya</taxon>
        <taxon>Basidiomycota</taxon>
        <taxon>Ustilaginomycotina</taxon>
        <taxon>Exobasidiomycetes</taxon>
        <taxon>Microstromatales</taxon>
        <taxon>Microstromatales incertae sedis</taxon>
        <taxon>Jaminaea</taxon>
    </lineage>
</organism>
<feature type="compositionally biased region" description="Basic and acidic residues" evidence="1">
    <location>
        <begin position="436"/>
        <end position="452"/>
    </location>
</feature>
<evidence type="ECO:0000256" key="1">
    <source>
        <dbReference type="SAM" id="MobiDB-lite"/>
    </source>
</evidence>
<dbReference type="OrthoDB" id="9932926at2759"/>
<feature type="compositionally biased region" description="Low complexity" evidence="1">
    <location>
        <begin position="857"/>
        <end position="884"/>
    </location>
</feature>
<dbReference type="Proteomes" id="UP000245884">
    <property type="component" value="Unassembled WGS sequence"/>
</dbReference>
<proteinExistence type="predicted"/>
<sequence length="947" mass="98483">MSVVPTVELFTTSILSNHKVRHRHERYLAVFAAKRIDYVYHDLASDEDAKKRFRRKAADPQIPNILVHNEWRGTFEEFEEAVEFGELDLFLRIDPAKVAGPSPVPAPAEAPTEAASATPATTSKLPPAPTAMPKMAPAGSGAGPRRNSMDDFLDSLEAWKPQMDSMSDADVSALLEEGESSKARQAHAAAPKAPQDTRDYPGHRKPSAEGAAAQQVKRTYFPSEKAGTRPLRLPKMGDGARAASSPVLNNSSSPSSSNDTPISPRSPAGHSRFSVSQNSSRALAAEASASASHRTFSARQLRSGLDSGRMLQDVMGELRDSASSRRMSRHGGVGGEADALLEELGLADLKLTEEEAEAFLLDGAVPEGLELGGSRLKRGGTKAREHEAARDVAERARTLADERRASATVAKERKERERADSVEGASVDKVPAPADMSKKTKELLERAKEKRASRQIAASAVAPSVTGDADGVAGPEASAKRESLLPAAILEKAAQKEDAGEVPPEDVHTKESGEADEEPSSVTTEADPAEKNGGKQTKGDAAPSREESEEVETSKTSEDATPDIPTPAAEPTIESAASSELQQETPPPGQTAAASSSNVDQANDSPSPEETPKVRQPALPASTVAPPPPAAPDFATNARAATAGEDEEIDDLFARLSGLGENQRLSAVLGPSSSSAQDKPTSEEKSGLNGAGLEKVDEEESKADEPADKGEERGASSTAPREAVTPASPSAGQNPSAAPDSVTSPTSSAQPLSAASMNRSVSSTSNASGTSSSASSSARKARPSEPNSAGSRKGMDLTRRPSYNNLASPPLRPSNVSGGAPNSAPPEGYHSPASPTSPKSPTLKARLKSFGSLGNLSGASRKSSSTSGSRSGTPASPPGSAGSKMSFNGDAVSPSSSLRSQKTLSQILRDADAAMAGEDDDDEDGSGVGPTEEDEADDGLGRAEIRI</sequence>
<dbReference type="InterPro" id="IPR006993">
    <property type="entry name" value="Glut_rich_SH3-bd"/>
</dbReference>
<dbReference type="InterPro" id="IPR036249">
    <property type="entry name" value="Thioredoxin-like_sf"/>
</dbReference>
<feature type="compositionally biased region" description="Low complexity" evidence="1">
    <location>
        <begin position="753"/>
        <end position="778"/>
    </location>
</feature>
<feature type="compositionally biased region" description="Low complexity" evidence="1">
    <location>
        <begin position="109"/>
        <end position="138"/>
    </location>
</feature>
<feature type="compositionally biased region" description="Basic and acidic residues" evidence="1">
    <location>
        <begin position="493"/>
        <end position="513"/>
    </location>
</feature>
<feature type="region of interest" description="Disordered" evidence="1">
    <location>
        <begin position="178"/>
        <end position="297"/>
    </location>
</feature>
<dbReference type="GeneID" id="37027814"/>
<feature type="region of interest" description="Disordered" evidence="1">
    <location>
        <begin position="370"/>
        <end position="646"/>
    </location>
</feature>